<comment type="caution">
    <text evidence="2">The sequence shown here is derived from an EMBL/GenBank/DDBJ whole genome shotgun (WGS) entry which is preliminary data.</text>
</comment>
<dbReference type="Proteomes" id="UP001501444">
    <property type="component" value="Unassembled WGS sequence"/>
</dbReference>
<organism evidence="2 3">
    <name type="scientific">Dactylosporangium salmoneum</name>
    <dbReference type="NCBI Taxonomy" id="53361"/>
    <lineage>
        <taxon>Bacteria</taxon>
        <taxon>Bacillati</taxon>
        <taxon>Actinomycetota</taxon>
        <taxon>Actinomycetes</taxon>
        <taxon>Micromonosporales</taxon>
        <taxon>Micromonosporaceae</taxon>
        <taxon>Dactylosporangium</taxon>
    </lineage>
</organism>
<gene>
    <name evidence="2" type="ORF">GCM10010170_025660</name>
</gene>
<proteinExistence type="predicted"/>
<keyword evidence="3" id="KW-1185">Reference proteome</keyword>
<keyword evidence="1" id="KW-0812">Transmembrane</keyword>
<evidence type="ECO:0000256" key="1">
    <source>
        <dbReference type="SAM" id="Phobius"/>
    </source>
</evidence>
<dbReference type="EMBL" id="BAAARV010000021">
    <property type="protein sequence ID" value="GAA2341876.1"/>
    <property type="molecule type" value="Genomic_DNA"/>
</dbReference>
<sequence>MVDLPGHDLVADRVASTRLPTSVEAAAPTATSWARAVRLSWFAGGEDRLPVWFWALLTGSALGGWGLLACLAWAAVRLALALH</sequence>
<reference evidence="2 3" key="1">
    <citation type="journal article" date="2019" name="Int. J. Syst. Evol. Microbiol.">
        <title>The Global Catalogue of Microorganisms (GCM) 10K type strain sequencing project: providing services to taxonomists for standard genome sequencing and annotation.</title>
        <authorList>
            <consortium name="The Broad Institute Genomics Platform"/>
            <consortium name="The Broad Institute Genome Sequencing Center for Infectious Disease"/>
            <person name="Wu L."/>
            <person name="Ma J."/>
        </authorList>
    </citation>
    <scope>NUCLEOTIDE SEQUENCE [LARGE SCALE GENOMIC DNA]</scope>
    <source>
        <strain evidence="2 3">JCM 3272</strain>
    </source>
</reference>
<keyword evidence="1" id="KW-0472">Membrane</keyword>
<accession>A0ABN3G122</accession>
<evidence type="ECO:0000313" key="3">
    <source>
        <dbReference type="Proteomes" id="UP001501444"/>
    </source>
</evidence>
<protein>
    <submittedName>
        <fullName evidence="2">Uncharacterized protein</fullName>
    </submittedName>
</protein>
<name>A0ABN3G122_9ACTN</name>
<feature type="transmembrane region" description="Helical" evidence="1">
    <location>
        <begin position="51"/>
        <end position="76"/>
    </location>
</feature>
<keyword evidence="1" id="KW-1133">Transmembrane helix</keyword>
<evidence type="ECO:0000313" key="2">
    <source>
        <dbReference type="EMBL" id="GAA2341876.1"/>
    </source>
</evidence>